<evidence type="ECO:0000256" key="5">
    <source>
        <dbReference type="ARBA" id="ARBA00022989"/>
    </source>
</evidence>
<dbReference type="InterPro" id="IPR035906">
    <property type="entry name" value="MetI-like_sf"/>
</dbReference>
<evidence type="ECO:0000256" key="4">
    <source>
        <dbReference type="ARBA" id="ARBA00022692"/>
    </source>
</evidence>
<name>A0A132TTM7_9BACL</name>
<dbReference type="SUPFAM" id="SSF161098">
    <property type="entry name" value="MetI-like"/>
    <property type="match status" value="1"/>
</dbReference>
<evidence type="ECO:0000313" key="9">
    <source>
        <dbReference type="EMBL" id="KWX74436.1"/>
    </source>
</evidence>
<evidence type="ECO:0000313" key="10">
    <source>
        <dbReference type="Proteomes" id="UP000070475"/>
    </source>
</evidence>
<dbReference type="InterPro" id="IPR000515">
    <property type="entry name" value="MetI-like"/>
</dbReference>
<dbReference type="OrthoDB" id="9788108at2"/>
<dbReference type="PANTHER" id="PTHR30193:SF37">
    <property type="entry name" value="INNER MEMBRANE ABC TRANSPORTER PERMEASE PROTEIN YCJO"/>
    <property type="match status" value="1"/>
</dbReference>
<feature type="transmembrane region" description="Helical" evidence="7">
    <location>
        <begin position="12"/>
        <end position="34"/>
    </location>
</feature>
<dbReference type="SUPFAM" id="SSF160964">
    <property type="entry name" value="MalF N-terminal region-like"/>
    <property type="match status" value="1"/>
</dbReference>
<keyword evidence="6 7" id="KW-0472">Membrane</keyword>
<reference evidence="9 10" key="1">
    <citation type="submission" date="2015-08" db="EMBL/GenBank/DDBJ databases">
        <title>Genomes of Paenibacillus riograndensis.</title>
        <authorList>
            <person name="Sant'Anna F.H."/>
            <person name="Souza R."/>
            <person name="Ambrosini A."/>
            <person name="Bach E."/>
            <person name="Fernandes G."/>
            <person name="Balsanelli E."/>
            <person name="Baura V.A."/>
            <person name="Pedrosa F.O."/>
            <person name="Souza E.M."/>
            <person name="Passaglia L."/>
        </authorList>
    </citation>
    <scope>NUCLEOTIDE SEQUENCE [LARGE SCALE GENOMIC DNA]</scope>
    <source>
        <strain evidence="9 10">CAS34</strain>
    </source>
</reference>
<dbReference type="RefSeq" id="WP_060861911.1">
    <property type="nucleotide sequence ID" value="NZ_LIRB01000139.1"/>
</dbReference>
<evidence type="ECO:0000256" key="3">
    <source>
        <dbReference type="ARBA" id="ARBA00022475"/>
    </source>
</evidence>
<dbReference type="PROSITE" id="PS50928">
    <property type="entry name" value="ABC_TM1"/>
    <property type="match status" value="1"/>
</dbReference>
<feature type="transmembrane region" description="Helical" evidence="7">
    <location>
        <begin position="103"/>
        <end position="123"/>
    </location>
</feature>
<keyword evidence="5 7" id="KW-1133">Transmembrane helix</keyword>
<evidence type="ECO:0000259" key="8">
    <source>
        <dbReference type="PROSITE" id="PS50928"/>
    </source>
</evidence>
<comment type="subcellular location">
    <subcellularLocation>
        <location evidence="1 7">Cell membrane</location>
        <topology evidence="1 7">Multi-pass membrane protein</topology>
    </subcellularLocation>
</comment>
<dbReference type="Gene3D" id="1.10.3720.10">
    <property type="entry name" value="MetI-like"/>
    <property type="match status" value="1"/>
</dbReference>
<feature type="transmembrane region" description="Helical" evidence="7">
    <location>
        <begin position="197"/>
        <end position="222"/>
    </location>
</feature>
<dbReference type="AlphaFoldDB" id="A0A132TTM7"/>
<keyword evidence="2 7" id="KW-0813">Transport</keyword>
<keyword evidence="3" id="KW-1003">Cell membrane</keyword>
<protein>
    <submittedName>
        <fullName evidence="9">Sugar ABC transporter permease</fullName>
    </submittedName>
</protein>
<gene>
    <name evidence="9" type="ORF">AMQ84_20810</name>
</gene>
<keyword evidence="4 7" id="KW-0812">Transmembrane</keyword>
<dbReference type="Pfam" id="PF00528">
    <property type="entry name" value="BPD_transp_1"/>
    <property type="match status" value="1"/>
</dbReference>
<feature type="domain" description="ABC transmembrane type-1" evidence="8">
    <location>
        <begin position="67"/>
        <end position="278"/>
    </location>
</feature>
<dbReference type="GO" id="GO:0055085">
    <property type="term" value="P:transmembrane transport"/>
    <property type="evidence" value="ECO:0007669"/>
    <property type="project" value="InterPro"/>
</dbReference>
<dbReference type="PATRIC" id="fig|483937.3.peg.622"/>
<evidence type="ECO:0000256" key="7">
    <source>
        <dbReference type="RuleBase" id="RU363032"/>
    </source>
</evidence>
<dbReference type="CDD" id="cd06261">
    <property type="entry name" value="TM_PBP2"/>
    <property type="match status" value="1"/>
</dbReference>
<accession>A0A132TTM7</accession>
<evidence type="ECO:0000256" key="6">
    <source>
        <dbReference type="ARBA" id="ARBA00023136"/>
    </source>
</evidence>
<proteinExistence type="inferred from homology"/>
<comment type="caution">
    <text evidence="9">The sequence shown here is derived from an EMBL/GenBank/DDBJ whole genome shotgun (WGS) entry which is preliminary data.</text>
</comment>
<evidence type="ECO:0000256" key="1">
    <source>
        <dbReference type="ARBA" id="ARBA00004651"/>
    </source>
</evidence>
<dbReference type="EMBL" id="LIRB01000139">
    <property type="protein sequence ID" value="KWX74436.1"/>
    <property type="molecule type" value="Genomic_DNA"/>
</dbReference>
<dbReference type="PANTHER" id="PTHR30193">
    <property type="entry name" value="ABC TRANSPORTER PERMEASE PROTEIN"/>
    <property type="match status" value="1"/>
</dbReference>
<feature type="transmembrane region" description="Helical" evidence="7">
    <location>
        <begin position="71"/>
        <end position="91"/>
    </location>
</feature>
<dbReference type="Proteomes" id="UP000070475">
    <property type="component" value="Unassembled WGS sequence"/>
</dbReference>
<feature type="transmembrane region" description="Helical" evidence="7">
    <location>
        <begin position="261"/>
        <end position="279"/>
    </location>
</feature>
<dbReference type="GO" id="GO:0005886">
    <property type="term" value="C:plasma membrane"/>
    <property type="evidence" value="ECO:0007669"/>
    <property type="project" value="UniProtKB-SubCell"/>
</dbReference>
<evidence type="ECO:0000256" key="2">
    <source>
        <dbReference type="ARBA" id="ARBA00022448"/>
    </source>
</evidence>
<dbReference type="InterPro" id="IPR051393">
    <property type="entry name" value="ABC_transporter_permease"/>
</dbReference>
<feature type="transmembrane region" description="Helical" evidence="7">
    <location>
        <begin position="151"/>
        <end position="176"/>
    </location>
</feature>
<organism evidence="9 10">
    <name type="scientific">Paenibacillus riograndensis</name>
    <dbReference type="NCBI Taxonomy" id="483937"/>
    <lineage>
        <taxon>Bacteria</taxon>
        <taxon>Bacillati</taxon>
        <taxon>Bacillota</taxon>
        <taxon>Bacilli</taxon>
        <taxon>Bacillales</taxon>
        <taxon>Paenibacillaceae</taxon>
        <taxon>Paenibacillus</taxon>
        <taxon>Paenibacillus sonchi group</taxon>
    </lineage>
</organism>
<keyword evidence="10" id="KW-1185">Reference proteome</keyword>
<comment type="similarity">
    <text evidence="7">Belongs to the binding-protein-dependent transport system permease family.</text>
</comment>
<sequence length="290" mass="32681">MQNRQRTLAGYLFISPQLIGLLVFSLFPVVYALVLSFMNWDGFGARTFVGVSNFVSQFHNPDFWIAMRNTVYYMILVIPASISLSLLLAVGLNKVSGKELYRVFYFMPVVTSSVSIGVIWMWILNGDFGILNQLLSHIGINGPDWLTDTNWVIPSIAMLSIWWGLGNNMVIFLAGLQGISRSYYEAAEIDGASRFKQFLNITLPLLSPTTFFIAIMTVIGSFQVFDQAFVMTNGGPAKASYTLVYHIYQQGFIDFKMGQSAASAMILFVIILIFTLIQFKMSKRWVHYGE</sequence>